<accession>A0A1T4L3W2</accession>
<protein>
    <submittedName>
        <fullName evidence="8">Tight adherence protein C</fullName>
    </submittedName>
</protein>
<dbReference type="PANTHER" id="PTHR35007:SF2">
    <property type="entry name" value="PILUS ASSEMBLE PROTEIN"/>
    <property type="match status" value="1"/>
</dbReference>
<evidence type="ECO:0000313" key="8">
    <source>
        <dbReference type="EMBL" id="SJZ49406.1"/>
    </source>
</evidence>
<evidence type="ECO:0000256" key="6">
    <source>
        <dbReference type="SAM" id="Phobius"/>
    </source>
</evidence>
<keyword evidence="9" id="KW-1185">Reference proteome</keyword>
<feature type="transmembrane region" description="Helical" evidence="6">
    <location>
        <begin position="6"/>
        <end position="23"/>
    </location>
</feature>
<dbReference type="GeneID" id="70583315"/>
<keyword evidence="2" id="KW-1003">Cell membrane</keyword>
<evidence type="ECO:0000259" key="7">
    <source>
        <dbReference type="Pfam" id="PF00482"/>
    </source>
</evidence>
<dbReference type="GO" id="GO:0005886">
    <property type="term" value="C:plasma membrane"/>
    <property type="evidence" value="ECO:0007669"/>
    <property type="project" value="UniProtKB-SubCell"/>
</dbReference>
<keyword evidence="4 6" id="KW-1133">Transmembrane helix</keyword>
<sequence length="289" mass="33077">MFNVHVWLSLACFLLSVIFYALARQEVRQLSAQSKPQREVLLQHTQQWWNHSKQNHHKNLSNIIIAMRQAGYISNRQQILCLLKVLVVWGSLVLIFSGQQLLTSDSMLKTILYCLLFITFGFWASIRWFRIQAQKRARIIDEEMLITIHLMSILWQVGLSLESMLRAYHQEAKDLTPEICKEISLILARIDAGQNREWVFRDMATLSLSIGFQDLLTMLSQAADTGGELKKSFQSLSELIYERKRVALQEKVTKMSGKISVTMMVLMFPALFIILGGPAALALMKAFGG</sequence>
<dbReference type="PANTHER" id="PTHR35007">
    <property type="entry name" value="INTEGRAL MEMBRANE PROTEIN-RELATED"/>
    <property type="match status" value="1"/>
</dbReference>
<dbReference type="EMBL" id="FUXB01000002">
    <property type="protein sequence ID" value="SJZ49406.1"/>
    <property type="molecule type" value="Genomic_DNA"/>
</dbReference>
<dbReference type="OrthoDB" id="8534919at2"/>
<reference evidence="9" key="1">
    <citation type="submission" date="2017-02" db="EMBL/GenBank/DDBJ databases">
        <authorList>
            <person name="Varghese N."/>
            <person name="Submissions S."/>
        </authorList>
    </citation>
    <scope>NUCLEOTIDE SEQUENCE [LARGE SCALE GENOMIC DNA]</scope>
    <source>
        <strain evidence="9">DSM 19608</strain>
    </source>
</reference>
<keyword evidence="5 6" id="KW-0472">Membrane</keyword>
<evidence type="ECO:0000256" key="1">
    <source>
        <dbReference type="ARBA" id="ARBA00004651"/>
    </source>
</evidence>
<evidence type="ECO:0000256" key="5">
    <source>
        <dbReference type="ARBA" id="ARBA00023136"/>
    </source>
</evidence>
<dbReference type="Proteomes" id="UP000190834">
    <property type="component" value="Unassembled WGS sequence"/>
</dbReference>
<dbReference type="STRING" id="1123491.SAMN02745782_00469"/>
<dbReference type="RefSeq" id="WP_078924877.1">
    <property type="nucleotide sequence ID" value="NZ_FUXB01000002.1"/>
</dbReference>
<evidence type="ECO:0000313" key="9">
    <source>
        <dbReference type="Proteomes" id="UP000190834"/>
    </source>
</evidence>
<keyword evidence="3 6" id="KW-0812">Transmembrane</keyword>
<gene>
    <name evidence="8" type="ORF">SAMN02745782_00469</name>
</gene>
<feature type="transmembrane region" description="Helical" evidence="6">
    <location>
        <begin position="110"/>
        <end position="129"/>
    </location>
</feature>
<organism evidence="8 9">
    <name type="scientific">Vibrio cincinnatiensis DSM 19608</name>
    <dbReference type="NCBI Taxonomy" id="1123491"/>
    <lineage>
        <taxon>Bacteria</taxon>
        <taxon>Pseudomonadati</taxon>
        <taxon>Pseudomonadota</taxon>
        <taxon>Gammaproteobacteria</taxon>
        <taxon>Vibrionales</taxon>
        <taxon>Vibrionaceae</taxon>
        <taxon>Vibrio</taxon>
    </lineage>
</organism>
<dbReference type="AlphaFoldDB" id="A0A1T4L3W2"/>
<evidence type="ECO:0000256" key="4">
    <source>
        <dbReference type="ARBA" id="ARBA00022989"/>
    </source>
</evidence>
<proteinExistence type="predicted"/>
<dbReference type="InterPro" id="IPR018076">
    <property type="entry name" value="T2SS_GspF_dom"/>
</dbReference>
<dbReference type="Pfam" id="PF00482">
    <property type="entry name" value="T2SSF"/>
    <property type="match status" value="1"/>
</dbReference>
<feature type="domain" description="Type II secretion system protein GspF" evidence="7">
    <location>
        <begin position="148"/>
        <end position="275"/>
    </location>
</feature>
<feature type="transmembrane region" description="Helical" evidence="6">
    <location>
        <begin position="79"/>
        <end position="98"/>
    </location>
</feature>
<evidence type="ECO:0000256" key="3">
    <source>
        <dbReference type="ARBA" id="ARBA00022692"/>
    </source>
</evidence>
<comment type="subcellular location">
    <subcellularLocation>
        <location evidence="1">Cell membrane</location>
        <topology evidence="1">Multi-pass membrane protein</topology>
    </subcellularLocation>
</comment>
<evidence type="ECO:0000256" key="2">
    <source>
        <dbReference type="ARBA" id="ARBA00022475"/>
    </source>
</evidence>
<name>A0A1T4L3W2_VIBCI</name>
<feature type="transmembrane region" description="Helical" evidence="6">
    <location>
        <begin position="261"/>
        <end position="284"/>
    </location>
</feature>